<name>A0A9P4XX81_CRYP1</name>
<feature type="compositionally biased region" description="Low complexity" evidence="1">
    <location>
        <begin position="44"/>
        <end position="72"/>
    </location>
</feature>
<comment type="caution">
    <text evidence="3">The sequence shown here is derived from an EMBL/GenBank/DDBJ whole genome shotgun (WGS) entry which is preliminary data.</text>
</comment>
<feature type="region of interest" description="Disordered" evidence="1">
    <location>
        <begin position="44"/>
        <end position="80"/>
    </location>
</feature>
<feature type="region of interest" description="Disordered" evidence="1">
    <location>
        <begin position="196"/>
        <end position="221"/>
    </location>
</feature>
<feature type="compositionally biased region" description="Basic and acidic residues" evidence="1">
    <location>
        <begin position="197"/>
        <end position="221"/>
    </location>
</feature>
<reference evidence="3" key="1">
    <citation type="journal article" date="2020" name="Phytopathology">
        <title>Genome sequence of the chestnut blight fungus Cryphonectria parasitica EP155: A fundamental resource for an archetypical invasive plant pathogen.</title>
        <authorList>
            <person name="Crouch J.A."/>
            <person name="Dawe A."/>
            <person name="Aerts A."/>
            <person name="Barry K."/>
            <person name="Churchill A.C.L."/>
            <person name="Grimwood J."/>
            <person name="Hillman B."/>
            <person name="Milgroom M.G."/>
            <person name="Pangilinan J."/>
            <person name="Smith M."/>
            <person name="Salamov A."/>
            <person name="Schmutz J."/>
            <person name="Yadav J."/>
            <person name="Grigoriev I.V."/>
            <person name="Nuss D."/>
        </authorList>
    </citation>
    <scope>NUCLEOTIDE SEQUENCE</scope>
    <source>
        <strain evidence="3">EP155</strain>
    </source>
</reference>
<dbReference type="RefSeq" id="XP_040773652.1">
    <property type="nucleotide sequence ID" value="XM_040925559.1"/>
</dbReference>
<dbReference type="OrthoDB" id="5226644at2759"/>
<keyword evidence="4" id="KW-1185">Reference proteome</keyword>
<dbReference type="EMBL" id="MU032350">
    <property type="protein sequence ID" value="KAF3762673.1"/>
    <property type="molecule type" value="Genomic_DNA"/>
</dbReference>
<evidence type="ECO:0000313" key="3">
    <source>
        <dbReference type="EMBL" id="KAF3762673.1"/>
    </source>
</evidence>
<feature type="signal peptide" evidence="2">
    <location>
        <begin position="1"/>
        <end position="20"/>
    </location>
</feature>
<dbReference type="Proteomes" id="UP000803844">
    <property type="component" value="Unassembled WGS sequence"/>
</dbReference>
<evidence type="ECO:0000256" key="2">
    <source>
        <dbReference type="SAM" id="SignalP"/>
    </source>
</evidence>
<organism evidence="3 4">
    <name type="scientific">Cryphonectria parasitica (strain ATCC 38755 / EP155)</name>
    <dbReference type="NCBI Taxonomy" id="660469"/>
    <lineage>
        <taxon>Eukaryota</taxon>
        <taxon>Fungi</taxon>
        <taxon>Dikarya</taxon>
        <taxon>Ascomycota</taxon>
        <taxon>Pezizomycotina</taxon>
        <taxon>Sordariomycetes</taxon>
        <taxon>Sordariomycetidae</taxon>
        <taxon>Diaporthales</taxon>
        <taxon>Cryphonectriaceae</taxon>
        <taxon>Cryphonectria-Endothia species complex</taxon>
        <taxon>Cryphonectria</taxon>
    </lineage>
</organism>
<accession>A0A9P4XX81</accession>
<protein>
    <submittedName>
        <fullName evidence="3">Uncharacterized protein</fullName>
    </submittedName>
</protein>
<keyword evidence="2" id="KW-0732">Signal</keyword>
<feature type="chain" id="PRO_5040109858" evidence="2">
    <location>
        <begin position="21"/>
        <end position="243"/>
    </location>
</feature>
<dbReference type="AlphaFoldDB" id="A0A9P4XX81"/>
<proteinExistence type="predicted"/>
<sequence>MKTTTTASLLTALLAAGVTATPGIFDDIHSDFDSAKTRVEDAWSSATASTTTTTSSSSSTSTSTSTTATATAYPGCTSSSSNSWCGVVIAAQTDNNNTKSDDNTPAKFNVSITDSKCNQVASHTNVEEGHSVTLDSAVGTWEFGVYNHSDGTAGLNLTYEGRNVSDFQKWQGWGVEYLNYTEGRVMLYGGITNCTSADKEKSSSSSDSDKKDTKSDDKDNAAGRVYSAGWALASVFLAMATLL</sequence>
<dbReference type="GeneID" id="63842688"/>
<gene>
    <name evidence="3" type="ORF">M406DRAFT_72657</name>
</gene>
<evidence type="ECO:0000313" key="4">
    <source>
        <dbReference type="Proteomes" id="UP000803844"/>
    </source>
</evidence>
<evidence type="ECO:0000256" key="1">
    <source>
        <dbReference type="SAM" id="MobiDB-lite"/>
    </source>
</evidence>